<gene>
    <name evidence="1" type="ORF">ACFOHJ_11850</name>
</gene>
<evidence type="ECO:0000313" key="2">
    <source>
        <dbReference type="Proteomes" id="UP001595583"/>
    </source>
</evidence>
<dbReference type="RefSeq" id="WP_378220710.1">
    <property type="nucleotide sequence ID" value="NZ_JBHRTK010000012.1"/>
</dbReference>
<evidence type="ECO:0000313" key="1">
    <source>
        <dbReference type="EMBL" id="MFC3206909.1"/>
    </source>
</evidence>
<dbReference type="EMBL" id="JBHRTK010000012">
    <property type="protein sequence ID" value="MFC3206909.1"/>
    <property type="molecule type" value="Genomic_DNA"/>
</dbReference>
<organism evidence="1 2">
    <name type="scientific">Aquamicrobium soli</name>
    <dbReference type="NCBI Taxonomy" id="1811518"/>
    <lineage>
        <taxon>Bacteria</taxon>
        <taxon>Pseudomonadati</taxon>
        <taxon>Pseudomonadota</taxon>
        <taxon>Alphaproteobacteria</taxon>
        <taxon>Hyphomicrobiales</taxon>
        <taxon>Phyllobacteriaceae</taxon>
        <taxon>Aquamicrobium</taxon>
    </lineage>
</organism>
<reference evidence="2" key="1">
    <citation type="journal article" date="2019" name="Int. J. Syst. Evol. Microbiol.">
        <title>The Global Catalogue of Microorganisms (GCM) 10K type strain sequencing project: providing services to taxonomists for standard genome sequencing and annotation.</title>
        <authorList>
            <consortium name="The Broad Institute Genomics Platform"/>
            <consortium name="The Broad Institute Genome Sequencing Center for Infectious Disease"/>
            <person name="Wu L."/>
            <person name="Ma J."/>
        </authorList>
    </citation>
    <scope>NUCLEOTIDE SEQUENCE [LARGE SCALE GENOMIC DNA]</scope>
    <source>
        <strain evidence="2">KCTC 52165</strain>
    </source>
</reference>
<name>A0ABV7KCQ3_9HYPH</name>
<accession>A0ABV7KCQ3</accession>
<proteinExistence type="predicted"/>
<dbReference type="Proteomes" id="UP001595583">
    <property type="component" value="Unassembled WGS sequence"/>
</dbReference>
<sequence>MSMIPEDIRRTAEKAWQPTSLECKQAIARAILAERKRCAEVARHLNGWGYPPAPALADHIANIIESGQ</sequence>
<protein>
    <submittedName>
        <fullName evidence="1">Uncharacterized protein</fullName>
    </submittedName>
</protein>
<keyword evidence="2" id="KW-1185">Reference proteome</keyword>
<comment type="caution">
    <text evidence="1">The sequence shown here is derived from an EMBL/GenBank/DDBJ whole genome shotgun (WGS) entry which is preliminary data.</text>
</comment>